<evidence type="ECO:0000313" key="6">
    <source>
        <dbReference type="Proteomes" id="UP000525652"/>
    </source>
</evidence>
<comment type="caution">
    <text evidence="5">The sequence shown here is derived from an EMBL/GenBank/DDBJ whole genome shotgun (WGS) entry which is preliminary data.</text>
</comment>
<feature type="chain" id="PRO_5036215120" evidence="2">
    <location>
        <begin position="24"/>
        <end position="181"/>
    </location>
</feature>
<keyword evidence="2" id="KW-0732">Signal</keyword>
<dbReference type="EMBL" id="JACHVA010000055">
    <property type="protein sequence ID" value="MBC2601609.1"/>
    <property type="molecule type" value="Genomic_DNA"/>
</dbReference>
<dbReference type="InterPro" id="IPR013424">
    <property type="entry name" value="Ice-binding_C"/>
</dbReference>
<proteinExistence type="predicted"/>
<sequence length="181" mass="19083">MKTISRFVLPLVSLLSLPLAATAQFTMVIEYSAITGDTTITYDGNWATYSQTASFGSGFPADFGPNAVYTNITGAYGYDDGAFNTPFPWNSATVTATTGDPWGFDQFGAYAPAGYIAGTTLSGTMTLGSTDLSDLGLNPGQSGVAFKGSQTVNWSVVPEPSSYGVLLGLFASGFVFLRRRR</sequence>
<feature type="signal peptide" evidence="2">
    <location>
        <begin position="1"/>
        <end position="23"/>
    </location>
</feature>
<accession>A0A7X1E432</accession>
<keyword evidence="1" id="KW-0812">Transmembrane</keyword>
<keyword evidence="1" id="KW-0472">Membrane</keyword>
<gene>
    <name evidence="4" type="ORF">H5P30_07435</name>
    <name evidence="5" type="ORF">H5P30_07445</name>
</gene>
<reference evidence="5 6" key="1">
    <citation type="submission" date="2020-07" db="EMBL/GenBank/DDBJ databases">
        <authorList>
            <person name="Feng X."/>
        </authorList>
    </citation>
    <scope>NUCLEOTIDE SEQUENCE [LARGE SCALE GENOMIC DNA]</scope>
    <source>
        <strain evidence="5 6">JCM14086</strain>
    </source>
</reference>
<evidence type="ECO:0000313" key="5">
    <source>
        <dbReference type="EMBL" id="MBC2601609.1"/>
    </source>
</evidence>
<dbReference type="NCBIfam" id="TIGR02595">
    <property type="entry name" value="PEP_CTERM"/>
    <property type="match status" value="1"/>
</dbReference>
<dbReference type="Proteomes" id="UP000525652">
    <property type="component" value="Unassembled WGS sequence"/>
</dbReference>
<dbReference type="EMBL" id="JACHVA010000054">
    <property type="protein sequence ID" value="MBC2601607.1"/>
    <property type="molecule type" value="Genomic_DNA"/>
</dbReference>
<evidence type="ECO:0000313" key="4">
    <source>
        <dbReference type="EMBL" id="MBC2601607.1"/>
    </source>
</evidence>
<evidence type="ECO:0000256" key="2">
    <source>
        <dbReference type="SAM" id="SignalP"/>
    </source>
</evidence>
<dbReference type="AlphaFoldDB" id="A0A7X1E432"/>
<dbReference type="RefSeq" id="WP_185692342.1">
    <property type="nucleotide sequence ID" value="NZ_JACHVA010000054.1"/>
</dbReference>
<name>A0A7X1E432_9BACT</name>
<protein>
    <submittedName>
        <fullName evidence="5">PEP-CTERM sorting domain-containing protein</fullName>
    </submittedName>
</protein>
<feature type="domain" description="Ice-binding protein C-terminal" evidence="3">
    <location>
        <begin position="157"/>
        <end position="181"/>
    </location>
</feature>
<keyword evidence="6" id="KW-1185">Reference proteome</keyword>
<keyword evidence="1" id="KW-1133">Transmembrane helix</keyword>
<feature type="transmembrane region" description="Helical" evidence="1">
    <location>
        <begin position="160"/>
        <end position="177"/>
    </location>
</feature>
<evidence type="ECO:0000256" key="1">
    <source>
        <dbReference type="SAM" id="Phobius"/>
    </source>
</evidence>
<organism evidence="5 6">
    <name type="scientific">Puniceicoccus vermicola</name>
    <dbReference type="NCBI Taxonomy" id="388746"/>
    <lineage>
        <taxon>Bacteria</taxon>
        <taxon>Pseudomonadati</taxon>
        <taxon>Verrucomicrobiota</taxon>
        <taxon>Opitutia</taxon>
        <taxon>Puniceicoccales</taxon>
        <taxon>Puniceicoccaceae</taxon>
        <taxon>Puniceicoccus</taxon>
    </lineage>
</organism>
<dbReference type="Pfam" id="PF07589">
    <property type="entry name" value="PEP-CTERM"/>
    <property type="match status" value="1"/>
</dbReference>
<evidence type="ECO:0000259" key="3">
    <source>
        <dbReference type="Pfam" id="PF07589"/>
    </source>
</evidence>